<keyword evidence="8" id="KW-0804">Transcription</keyword>
<dbReference type="PROSITE" id="PS51843">
    <property type="entry name" value="NR_LBD"/>
    <property type="match status" value="1"/>
</dbReference>
<dbReference type="GO" id="GO:0005634">
    <property type="term" value="C:nucleus"/>
    <property type="evidence" value="ECO:0007669"/>
    <property type="project" value="UniProtKB-SubCell"/>
</dbReference>
<evidence type="ECO:0000256" key="9">
    <source>
        <dbReference type="ARBA" id="ARBA00023170"/>
    </source>
</evidence>
<dbReference type="Gene3D" id="1.10.565.10">
    <property type="entry name" value="Retinoid X Receptor"/>
    <property type="match status" value="1"/>
</dbReference>
<feature type="region of interest" description="Disordered" evidence="11">
    <location>
        <begin position="356"/>
        <end position="416"/>
    </location>
</feature>
<dbReference type="SUPFAM" id="SSF57716">
    <property type="entry name" value="Glucocorticoid receptor-like (DNA-binding domain)"/>
    <property type="match status" value="1"/>
</dbReference>
<keyword evidence="5" id="KW-0862">Zinc</keyword>
<reference evidence="14 15" key="1">
    <citation type="journal article" date="2019" name="BMC Genomics">
        <title>New insights from Opisthorchis felineus genome: update on genomics of the epidemiologically important liver flukes.</title>
        <authorList>
            <person name="Ershov N.I."/>
            <person name="Mordvinov V.A."/>
            <person name="Prokhortchouk E.B."/>
            <person name="Pakharukova M.Y."/>
            <person name="Gunbin K.V."/>
            <person name="Ustyantsev K."/>
            <person name="Genaev M.A."/>
            <person name="Blinov A.G."/>
            <person name="Mazur A."/>
            <person name="Boulygina E."/>
            <person name="Tsygankova S."/>
            <person name="Khrameeva E."/>
            <person name="Chekanov N."/>
            <person name="Fan G."/>
            <person name="Xiao A."/>
            <person name="Zhang H."/>
            <person name="Xu X."/>
            <person name="Yang H."/>
            <person name="Solovyev V."/>
            <person name="Lee S.M."/>
            <person name="Liu X."/>
            <person name="Afonnikov D.A."/>
            <person name="Skryabin K.G."/>
        </authorList>
    </citation>
    <scope>NUCLEOTIDE SEQUENCE [LARGE SCALE GENOMIC DNA]</scope>
    <source>
        <strain evidence="14">AK-0245</strain>
        <tissue evidence="14">Whole organism</tissue>
    </source>
</reference>
<dbReference type="SMART" id="SM00430">
    <property type="entry name" value="HOLI"/>
    <property type="match status" value="1"/>
</dbReference>
<evidence type="ECO:0000256" key="6">
    <source>
        <dbReference type="ARBA" id="ARBA00023015"/>
    </source>
</evidence>
<dbReference type="EMBL" id="SJOL01003966">
    <property type="protein sequence ID" value="TGZ72204.1"/>
    <property type="molecule type" value="Genomic_DNA"/>
</dbReference>
<dbReference type="SUPFAM" id="SSF48508">
    <property type="entry name" value="Nuclear receptor ligand-binding domain"/>
    <property type="match status" value="1"/>
</dbReference>
<feature type="region of interest" description="Disordered" evidence="11">
    <location>
        <begin position="969"/>
        <end position="998"/>
    </location>
</feature>
<dbReference type="FunFam" id="3.30.50.10:FF:000044">
    <property type="entry name" value="retinoic acid receptor beta isoform X4"/>
    <property type="match status" value="1"/>
</dbReference>
<evidence type="ECO:0000256" key="7">
    <source>
        <dbReference type="ARBA" id="ARBA00023125"/>
    </source>
</evidence>
<dbReference type="PANTHER" id="PTHR45805">
    <property type="entry name" value="NUCLEAR HORMONE RECEPTOR HR3-RELATED"/>
    <property type="match status" value="1"/>
</dbReference>
<feature type="compositionally biased region" description="Polar residues" evidence="11">
    <location>
        <begin position="927"/>
        <end position="950"/>
    </location>
</feature>
<proteinExistence type="inferred from homology"/>
<dbReference type="InterPro" id="IPR000536">
    <property type="entry name" value="Nucl_hrmn_rcpt_lig-bd"/>
</dbReference>
<keyword evidence="7" id="KW-0238">DNA-binding</keyword>
<evidence type="ECO:0000256" key="5">
    <source>
        <dbReference type="ARBA" id="ARBA00022833"/>
    </source>
</evidence>
<evidence type="ECO:0000256" key="4">
    <source>
        <dbReference type="ARBA" id="ARBA00022771"/>
    </source>
</evidence>
<protein>
    <recommendedName>
        <fullName evidence="16">Nuclear receptor domain-containing protein</fullName>
    </recommendedName>
</protein>
<feature type="region of interest" description="Disordered" evidence="11">
    <location>
        <begin position="744"/>
        <end position="823"/>
    </location>
</feature>
<keyword evidence="6" id="KW-0805">Transcription regulation</keyword>
<dbReference type="InterPro" id="IPR048008">
    <property type="entry name" value="NR_LBD_DmE78-like"/>
</dbReference>
<evidence type="ECO:0000256" key="11">
    <source>
        <dbReference type="SAM" id="MobiDB-lite"/>
    </source>
</evidence>
<dbReference type="InterPro" id="IPR035500">
    <property type="entry name" value="NHR-like_dom_sf"/>
</dbReference>
<feature type="domain" description="NR LBD" evidence="13">
    <location>
        <begin position="427"/>
        <end position="680"/>
    </location>
</feature>
<dbReference type="AlphaFoldDB" id="A0A4V3SGG9"/>
<evidence type="ECO:0000256" key="8">
    <source>
        <dbReference type="ARBA" id="ARBA00023163"/>
    </source>
</evidence>
<feature type="compositionally biased region" description="Polar residues" evidence="11">
    <location>
        <begin position="862"/>
        <end position="872"/>
    </location>
</feature>
<evidence type="ECO:0000259" key="13">
    <source>
        <dbReference type="PROSITE" id="PS51843"/>
    </source>
</evidence>
<dbReference type="OrthoDB" id="5771769at2759"/>
<evidence type="ECO:0000313" key="15">
    <source>
        <dbReference type="Proteomes" id="UP000308267"/>
    </source>
</evidence>
<dbReference type="PRINTS" id="PR00047">
    <property type="entry name" value="STROIDFINGER"/>
</dbReference>
<dbReference type="PANTHER" id="PTHR45805:SF10">
    <property type="entry name" value="ECDYSONE-INDUCED PROTEIN 78C"/>
    <property type="match status" value="1"/>
</dbReference>
<comment type="subcellular location">
    <subcellularLocation>
        <location evidence="1">Nucleus</location>
    </subcellularLocation>
</comment>
<dbReference type="GO" id="GO:0008270">
    <property type="term" value="F:zinc ion binding"/>
    <property type="evidence" value="ECO:0007669"/>
    <property type="project" value="UniProtKB-KW"/>
</dbReference>
<dbReference type="PRINTS" id="PR00398">
    <property type="entry name" value="STRDHORMONER"/>
</dbReference>
<dbReference type="STRING" id="147828.A0A4V3SGG9"/>
<dbReference type="PROSITE" id="PS00031">
    <property type="entry name" value="NUCLEAR_REC_DBD_1"/>
    <property type="match status" value="1"/>
</dbReference>
<comment type="caution">
    <text evidence="14">The sequence shown here is derived from an EMBL/GenBank/DDBJ whole genome shotgun (WGS) entry which is preliminary data.</text>
</comment>
<feature type="compositionally biased region" description="Polar residues" evidence="11">
    <location>
        <begin position="804"/>
        <end position="823"/>
    </location>
</feature>
<dbReference type="InterPro" id="IPR013088">
    <property type="entry name" value="Znf_NHR/GATA"/>
</dbReference>
<evidence type="ECO:0000313" key="14">
    <source>
        <dbReference type="EMBL" id="TGZ72204.1"/>
    </source>
</evidence>
<evidence type="ECO:0000256" key="10">
    <source>
        <dbReference type="ARBA" id="ARBA00023242"/>
    </source>
</evidence>
<dbReference type="InterPro" id="IPR001723">
    <property type="entry name" value="Nuclear_hrmn_rcpt"/>
</dbReference>
<evidence type="ECO:0000259" key="12">
    <source>
        <dbReference type="PROSITE" id="PS51030"/>
    </source>
</evidence>
<gene>
    <name evidence="14" type="ORF">CRM22_002229</name>
</gene>
<dbReference type="GO" id="GO:0004879">
    <property type="term" value="F:nuclear receptor activity"/>
    <property type="evidence" value="ECO:0007669"/>
    <property type="project" value="InterPro"/>
</dbReference>
<feature type="region of interest" description="Disordered" evidence="11">
    <location>
        <begin position="846"/>
        <end position="872"/>
    </location>
</feature>
<dbReference type="Proteomes" id="UP000308267">
    <property type="component" value="Unassembled WGS sequence"/>
</dbReference>
<keyword evidence="4" id="KW-0863">Zinc-finger</keyword>
<accession>A0A4V3SGG9</accession>
<dbReference type="InterPro" id="IPR001628">
    <property type="entry name" value="Znf_hrmn_rcpt"/>
</dbReference>
<organism evidence="14 15">
    <name type="scientific">Opisthorchis felineus</name>
    <dbReference type="NCBI Taxonomy" id="147828"/>
    <lineage>
        <taxon>Eukaryota</taxon>
        <taxon>Metazoa</taxon>
        <taxon>Spiralia</taxon>
        <taxon>Lophotrochozoa</taxon>
        <taxon>Platyhelminthes</taxon>
        <taxon>Trematoda</taxon>
        <taxon>Digenea</taxon>
        <taxon>Opisthorchiida</taxon>
        <taxon>Opisthorchiata</taxon>
        <taxon>Opisthorchiidae</taxon>
        <taxon>Opisthorchis</taxon>
    </lineage>
</organism>
<dbReference type="CDD" id="cd06941">
    <property type="entry name" value="NR_LBD_DmE78_like"/>
    <property type="match status" value="1"/>
</dbReference>
<dbReference type="InterPro" id="IPR001728">
    <property type="entry name" value="ThyrH_rcpt"/>
</dbReference>
<name>A0A4V3SGG9_OPIFE</name>
<keyword evidence="10" id="KW-0539">Nucleus</keyword>
<dbReference type="Gene3D" id="3.30.50.10">
    <property type="entry name" value="Erythroid Transcription Factor GATA-1, subunit A"/>
    <property type="match status" value="1"/>
</dbReference>
<dbReference type="PRINTS" id="PR00546">
    <property type="entry name" value="THYROIDHORMR"/>
</dbReference>
<evidence type="ECO:0000256" key="1">
    <source>
        <dbReference type="ARBA" id="ARBA00004123"/>
    </source>
</evidence>
<keyword evidence="3" id="KW-0479">Metal-binding</keyword>
<dbReference type="Pfam" id="PF00105">
    <property type="entry name" value="zf-C4"/>
    <property type="match status" value="1"/>
</dbReference>
<sequence length="1022" mass="111335">MENSPDSNLDIKPDINDAASAYYSDSGVSSNYSQTNASNFSGSILPSPSLHGIHPMMNPSEPLTMKSTLSAFTDKNFPGLTYCQQSIPGNQSFIQDSRPFTEGFPHTPTYSTTYMSPQGFQNPFYSRQISATSFSVSNNIGNSFPQEIQQSHPIFHNREHINGSLCSLEGRYLSHPQSRGDPSQLFPDRYSSGVQPLRVTTSPCHILMSGSNLGSVATDSVRPDTMGKRSPTLRSPSADHLANVSIPATGATSRSSRTIGGCSEVSAADSNSTLGSIKATFTPCKVCGDKASGYHYGVISCEGCKGFFRRSIQKQIEYKCLRDGKCLVIRLNRNRCQYCRFRKCIAVGMSKESVRYGRMPRRTRSSEPTPTPEINLPGHRTPGGTLSIGPESSGQPSAFGPPTGPSNTSTLSTRSGVCSRPPLDQLGLYDIILTVNQAYQNFSSYTEDKVKQMRCRPISLQSTLTRDFWPEKVDEHRLRMHEELSQLLAPCIQQVVEFAKRLPNFSNLGQPDQLILIKAAFFEVWMVQAARMVSMHDRTITLGDGKQIAKQELDFIYSPSVVCMMFTFSESFNALRLNDAEIALCCAAVLTKPDRYGLSEPNKVALMQDRNIAALRMQLERNRPAEPVIMSQVRNSLIQLASLGETLQLSIRWYRENWYRTRLAPLYAETYDIPHEETTTTASTPPAMSTSDTTAQVAGVMSSNNSYDAGSVYQPAVGYNGGMEISSYGTNGIVIPPSIQHHYPGSGVTPTDGSNPTYFSAPTLNSRIPSGTVQHYPSGTSTPLLPARSQNRPPSVGSPKDPYSASNLACSPSSHSTIPRSNASQAAFHTSSVAVHAPSNVNSFSRTLHCSTPENGPLISRPQDSNSHSLDRQSQLPILQKAPGYCSENTDESPAHTPLVLHQLNSEVCSPTITTSGSFDPAVASDPRQSCSSGPSTPRQPTSAPTTPNVEDSFIVWSSQNGLVGVPNHDAAMDFPNSPEPDSNYRAPENSSTVKPFDDMRSVPLVAAKKEAANYFDDESIE</sequence>
<dbReference type="PROSITE" id="PS51030">
    <property type="entry name" value="NUCLEAR_REC_DBD_2"/>
    <property type="match status" value="1"/>
</dbReference>
<comment type="similarity">
    <text evidence="2">Belongs to the nuclear hormone receptor family. NR1 subfamily.</text>
</comment>
<dbReference type="SMART" id="SM00399">
    <property type="entry name" value="ZnF_C4"/>
    <property type="match status" value="1"/>
</dbReference>
<feature type="domain" description="Nuclear receptor" evidence="12">
    <location>
        <begin position="281"/>
        <end position="356"/>
    </location>
</feature>
<keyword evidence="15" id="KW-1185">Reference proteome</keyword>
<dbReference type="CDD" id="cd07165">
    <property type="entry name" value="NR_DBD_DmE78_like"/>
    <property type="match status" value="1"/>
</dbReference>
<evidence type="ECO:0000256" key="3">
    <source>
        <dbReference type="ARBA" id="ARBA00022723"/>
    </source>
</evidence>
<evidence type="ECO:0000256" key="2">
    <source>
        <dbReference type="ARBA" id="ARBA00008092"/>
    </source>
</evidence>
<feature type="region of interest" description="Disordered" evidence="11">
    <location>
        <begin position="217"/>
        <end position="238"/>
    </location>
</feature>
<keyword evidence="9" id="KW-0675">Receptor</keyword>
<feature type="compositionally biased region" description="Polar residues" evidence="11">
    <location>
        <begin position="748"/>
        <end position="793"/>
    </location>
</feature>
<dbReference type="Pfam" id="PF00104">
    <property type="entry name" value="Hormone_recep"/>
    <property type="match status" value="1"/>
</dbReference>
<feature type="region of interest" description="Disordered" evidence="11">
    <location>
        <begin position="919"/>
        <end position="950"/>
    </location>
</feature>
<dbReference type="GO" id="GO:0043565">
    <property type="term" value="F:sequence-specific DNA binding"/>
    <property type="evidence" value="ECO:0007669"/>
    <property type="project" value="InterPro"/>
</dbReference>
<evidence type="ECO:0008006" key="16">
    <source>
        <dbReference type="Google" id="ProtNLM"/>
    </source>
</evidence>
<feature type="compositionally biased region" description="Polar residues" evidence="11">
    <location>
        <begin position="405"/>
        <end position="416"/>
    </location>
</feature>